<dbReference type="RefSeq" id="WP_085765521.1">
    <property type="nucleotide sequence ID" value="NZ_CP019344.1"/>
</dbReference>
<evidence type="ECO:0008006" key="4">
    <source>
        <dbReference type="Google" id="ProtNLM"/>
    </source>
</evidence>
<feature type="signal peptide" evidence="1">
    <location>
        <begin position="1"/>
        <end position="21"/>
    </location>
</feature>
<evidence type="ECO:0000313" key="2">
    <source>
        <dbReference type="EMBL" id="ARN76721.1"/>
    </source>
</evidence>
<feature type="chain" id="PRO_5012371057" description="SMP-30/Gluconolactonase/LRE-like region domain-containing protein" evidence="1">
    <location>
        <begin position="22"/>
        <end position="333"/>
    </location>
</feature>
<dbReference type="Gene3D" id="2.130.10.10">
    <property type="entry name" value="YVTN repeat-like/Quinoprotein amine dehydrogenase"/>
    <property type="match status" value="1"/>
</dbReference>
<name>A0A1W6MGJ3_9FLAO</name>
<dbReference type="STRING" id="331648.BST97_01150"/>
<dbReference type="OrthoDB" id="834772at2"/>
<dbReference type="PROSITE" id="PS51257">
    <property type="entry name" value="PROKAR_LIPOPROTEIN"/>
    <property type="match status" value="1"/>
</dbReference>
<protein>
    <recommendedName>
        <fullName evidence="4">SMP-30/Gluconolactonase/LRE-like region domain-containing protein</fullName>
    </recommendedName>
</protein>
<dbReference type="Proteomes" id="UP000193431">
    <property type="component" value="Chromosome"/>
</dbReference>
<keyword evidence="3" id="KW-1185">Reference proteome</keyword>
<evidence type="ECO:0000313" key="3">
    <source>
        <dbReference type="Proteomes" id="UP000193431"/>
    </source>
</evidence>
<dbReference type="AlphaFoldDB" id="A0A1W6MGJ3"/>
<proteinExistence type="predicted"/>
<organism evidence="2 3">
    <name type="scientific">Nonlabens spongiae</name>
    <dbReference type="NCBI Taxonomy" id="331648"/>
    <lineage>
        <taxon>Bacteria</taxon>
        <taxon>Pseudomonadati</taxon>
        <taxon>Bacteroidota</taxon>
        <taxon>Flavobacteriia</taxon>
        <taxon>Flavobacteriales</taxon>
        <taxon>Flavobacteriaceae</taxon>
        <taxon>Nonlabens</taxon>
    </lineage>
</organism>
<dbReference type="EMBL" id="CP019344">
    <property type="protein sequence ID" value="ARN76721.1"/>
    <property type="molecule type" value="Genomic_DNA"/>
</dbReference>
<dbReference type="SUPFAM" id="SSF50969">
    <property type="entry name" value="YVTN repeat-like/Quinoprotein amine dehydrogenase"/>
    <property type="match status" value="1"/>
</dbReference>
<keyword evidence="1" id="KW-0732">Signal</keyword>
<gene>
    <name evidence="2" type="ORF">BST97_01150</name>
</gene>
<sequence length="333" mass="35492">MKKKIFALALFAAVMGFTSCSDDDEVVDGSFDRSELYATSNGSGNITIYDFSDSDEVEVTTLTTSSNDNEGIQYNPSTDELYFNSRSDFSLYRIGDVEDQIDGLSGAAINEVQGSIDFDSPRALAISGNTIVVSDEGDDTLFVYDRTDTGVSLRNEFDVDFELWGIEFVGNDLYAVVDQTNDIAIFNNFLSNSTNGNLEPTKRITIEGLVRTHGIAYSADDNVMILTDIGDAGSDSDGGLHIISDPLTKINAVTDGGTLAVANNQVRVAGAATLLGNPVDVTYDDETETIFVAEKANGGGRILGFNVAASGNEAPVINNALPGASSVDFYSED</sequence>
<evidence type="ECO:0000256" key="1">
    <source>
        <dbReference type="SAM" id="SignalP"/>
    </source>
</evidence>
<dbReference type="InterPro" id="IPR011044">
    <property type="entry name" value="Quino_amine_DH_bsu"/>
</dbReference>
<reference evidence="2 3" key="1">
    <citation type="submission" date="2016-11" db="EMBL/GenBank/DDBJ databases">
        <title>Trade-off between light-utilization and light-protection in marine flavobacteria.</title>
        <authorList>
            <person name="Kumagai Y."/>
        </authorList>
    </citation>
    <scope>NUCLEOTIDE SEQUENCE [LARGE SCALE GENOMIC DNA]</scope>
    <source>
        <strain evidence="2 3">JCM 13191</strain>
    </source>
</reference>
<accession>A0A1W6MGJ3</accession>
<dbReference type="InterPro" id="IPR015943">
    <property type="entry name" value="WD40/YVTN_repeat-like_dom_sf"/>
</dbReference>